<dbReference type="PRINTS" id="PR01438">
    <property type="entry name" value="UNVRSLSTRESS"/>
</dbReference>
<dbReference type="PANTHER" id="PTHR46268:SF6">
    <property type="entry name" value="UNIVERSAL STRESS PROTEIN UP12"/>
    <property type="match status" value="1"/>
</dbReference>
<dbReference type="EMBL" id="JAPFQP010000001">
    <property type="protein sequence ID" value="MCX2718954.1"/>
    <property type="molecule type" value="Genomic_DNA"/>
</dbReference>
<dbReference type="InterPro" id="IPR006016">
    <property type="entry name" value="UspA"/>
</dbReference>
<dbReference type="Proteomes" id="UP001207116">
    <property type="component" value="Unassembled WGS sequence"/>
</dbReference>
<evidence type="ECO:0000256" key="1">
    <source>
        <dbReference type="ARBA" id="ARBA00008791"/>
    </source>
</evidence>
<comment type="similarity">
    <text evidence="1">Belongs to the universal stress protein A family.</text>
</comment>
<dbReference type="SUPFAM" id="SSF52402">
    <property type="entry name" value="Adenine nucleotide alpha hydrolases-like"/>
    <property type="match status" value="2"/>
</dbReference>
<name>A0AAE3MK80_9FLAO</name>
<sequence length="280" mass="31931">MIKILLPTDFSENAWNATEYGLRLFEREDCTFYLVNTYTPAIVHSRFMATTASGGLLEDNVRTRSESGLENIVEQIRSKKIGEGHQFETISSFSILTQEVKELVESENIDLIITGTKGASGFDEVFMGSNSVRIIKSSNKCPVLTIPNEFQYKPPATIAFATDFKRSFSPRILAPLKQLADRFESALQIVHIQQEEELEGFQKANRDAIMNYFAPIRTTLKSLPYFSSKSDVLQHYLVEHDVDMLAMVLYRHGFLEELVREPVIKRMAFHTRIPLLVLPE</sequence>
<evidence type="ECO:0000313" key="4">
    <source>
        <dbReference type="Proteomes" id="UP001207116"/>
    </source>
</evidence>
<evidence type="ECO:0000259" key="2">
    <source>
        <dbReference type="Pfam" id="PF00582"/>
    </source>
</evidence>
<gene>
    <name evidence="3" type="ORF">OO016_05010</name>
</gene>
<organism evidence="3 4">
    <name type="scientific">Lentiprolixibacter aurantiacus</name>
    <dbReference type="NCBI Taxonomy" id="2993939"/>
    <lineage>
        <taxon>Bacteria</taxon>
        <taxon>Pseudomonadati</taxon>
        <taxon>Bacteroidota</taxon>
        <taxon>Flavobacteriia</taxon>
        <taxon>Flavobacteriales</taxon>
        <taxon>Flavobacteriaceae</taxon>
        <taxon>Lentiprolixibacter</taxon>
    </lineage>
</organism>
<proteinExistence type="inferred from homology"/>
<accession>A0AAE3MK80</accession>
<feature type="domain" description="UspA" evidence="2">
    <location>
        <begin position="3"/>
        <end position="147"/>
    </location>
</feature>
<dbReference type="CDD" id="cd00293">
    <property type="entry name" value="USP-like"/>
    <property type="match status" value="1"/>
</dbReference>
<reference evidence="3" key="1">
    <citation type="submission" date="2022-11" db="EMBL/GenBank/DDBJ databases">
        <title>The characterization of three novel Bacteroidetes species and genomic analysis of their roles in tidal elemental geochemical cycles.</title>
        <authorList>
            <person name="Ma K.-J."/>
        </authorList>
    </citation>
    <scope>NUCLEOTIDE SEQUENCE</scope>
    <source>
        <strain evidence="3">M415</strain>
    </source>
</reference>
<comment type="caution">
    <text evidence="3">The sequence shown here is derived from an EMBL/GenBank/DDBJ whole genome shotgun (WGS) entry which is preliminary data.</text>
</comment>
<dbReference type="Gene3D" id="3.40.50.12370">
    <property type="match status" value="1"/>
</dbReference>
<evidence type="ECO:0000313" key="3">
    <source>
        <dbReference type="EMBL" id="MCX2718954.1"/>
    </source>
</evidence>
<dbReference type="PANTHER" id="PTHR46268">
    <property type="entry name" value="STRESS RESPONSE PROTEIN NHAX"/>
    <property type="match status" value="1"/>
</dbReference>
<dbReference type="AlphaFoldDB" id="A0AAE3MK80"/>
<keyword evidence="4" id="KW-1185">Reference proteome</keyword>
<protein>
    <submittedName>
        <fullName evidence="3">Universal stress protein</fullName>
    </submittedName>
</protein>
<dbReference type="InterPro" id="IPR006015">
    <property type="entry name" value="Universal_stress_UspA"/>
</dbReference>
<dbReference type="RefSeq" id="WP_266011347.1">
    <property type="nucleotide sequence ID" value="NZ_JAPFQP010000001.1"/>
</dbReference>
<dbReference type="Pfam" id="PF00582">
    <property type="entry name" value="Usp"/>
    <property type="match status" value="1"/>
</dbReference>